<dbReference type="InterPro" id="IPR004763">
    <property type="entry name" value="CusA-like"/>
</dbReference>
<evidence type="ECO:0000256" key="4">
    <source>
        <dbReference type="ARBA" id="ARBA00022475"/>
    </source>
</evidence>
<dbReference type="SUPFAM" id="SSF82714">
    <property type="entry name" value="Multidrug efflux transporter AcrB TolC docking domain, DN and DC subdomains"/>
    <property type="match status" value="2"/>
</dbReference>
<keyword evidence="3" id="KW-0813">Transport</keyword>
<dbReference type="GO" id="GO:0003779">
    <property type="term" value="F:actin binding"/>
    <property type="evidence" value="ECO:0007669"/>
    <property type="project" value="InterPro"/>
</dbReference>
<dbReference type="AlphaFoldDB" id="I7ZGX8"/>
<accession>I7ZGX8</accession>
<feature type="transmembrane region" description="Helical" evidence="8">
    <location>
        <begin position="524"/>
        <end position="542"/>
    </location>
</feature>
<keyword evidence="5 8" id="KW-0812">Transmembrane</keyword>
<dbReference type="Gene3D" id="3.30.70.1430">
    <property type="entry name" value="Multidrug efflux transporter AcrB pore domain"/>
    <property type="match status" value="2"/>
</dbReference>
<keyword evidence="6 8" id="KW-1133">Transmembrane helix</keyword>
<dbReference type="Gene3D" id="3.30.70.1440">
    <property type="entry name" value="Multidrug efflux transporter AcrB pore domain"/>
    <property type="match status" value="1"/>
</dbReference>
<dbReference type="NCBIfam" id="TIGR00914">
    <property type="entry name" value="2A0601"/>
    <property type="match status" value="1"/>
</dbReference>
<evidence type="ECO:0000256" key="6">
    <source>
        <dbReference type="ARBA" id="ARBA00022989"/>
    </source>
</evidence>
<feature type="domain" description="WH2" evidence="9">
    <location>
        <begin position="943"/>
        <end position="962"/>
    </location>
</feature>
<dbReference type="InterPro" id="IPR001036">
    <property type="entry name" value="Acrflvin-R"/>
</dbReference>
<dbReference type="GO" id="GO:0008324">
    <property type="term" value="F:monoatomic cation transmembrane transporter activity"/>
    <property type="evidence" value="ECO:0007669"/>
    <property type="project" value="InterPro"/>
</dbReference>
<dbReference type="InterPro" id="IPR003124">
    <property type="entry name" value="WH2_dom"/>
</dbReference>
<evidence type="ECO:0000256" key="1">
    <source>
        <dbReference type="ARBA" id="ARBA00004651"/>
    </source>
</evidence>
<dbReference type="Pfam" id="PF00873">
    <property type="entry name" value="ACR_tran"/>
    <property type="match status" value="1"/>
</dbReference>
<dbReference type="PATRIC" id="fig|1172194.4.peg.1241"/>
<feature type="transmembrane region" description="Helical" evidence="8">
    <location>
        <begin position="439"/>
        <end position="458"/>
    </location>
</feature>
<evidence type="ECO:0000259" key="9">
    <source>
        <dbReference type="PROSITE" id="PS51082"/>
    </source>
</evidence>
<comment type="subcellular location">
    <subcellularLocation>
        <location evidence="1">Cell membrane</location>
        <topology evidence="1">Multi-pass membrane protein</topology>
    </subcellularLocation>
</comment>
<evidence type="ECO:0000256" key="7">
    <source>
        <dbReference type="ARBA" id="ARBA00023136"/>
    </source>
</evidence>
<comment type="similarity">
    <text evidence="2">Belongs to the resistance-nodulation-cell division (RND) (TC 2.A.6) family.</text>
</comment>
<dbReference type="SUPFAM" id="SSF82866">
    <property type="entry name" value="Multidrug efflux transporter AcrB transmembrane domain"/>
    <property type="match status" value="2"/>
</dbReference>
<sequence length="1027" mass="109532">MMVLFALLLGAAGIAAYQRLPVDAVPDITNVQVMIAARAPGYSPLETERRVTFPIETSLGGLQGLKQTRSLSKYGLAQITAVFEDGTDLYRARQLVGERLQEVRESLPADVEPALGPVATGLGEIFMYALRADEKARLADGSPIDATVLRSLQDWTIRPQLRQTAGITEVDSIGGHVKQFHVLPDPARLLAQNLSFDDLRGALLASNDNRGAGYIERSGEQLLVRVPGQLAGIDDLRQVVVATRGGVPITVADVADVQIGSPLRTGAAQLGTEETVLSTAFMLIGENSRVVSERVAAKLAEIQKQLPAGVEALTVYNRTDLVAKTVATVQKNLIEGAVLVIVVLFVMLGNLRAALLTALVIPLSLLMTFTGMVAGDISANLMSLGALDFGLIVDGSVIIVENCLLRMGEAQHRHGGVLPLRQRLSVVHEATAEVFRPSFVSVIVVVIVNLPILALSGVEGRMFHPMALTVIIALLAALLLSVTMVPALIAILLTGKIDEKENVIVRAAKRVYAPALDWALRRRFAVIAGAVMFMIVCGVITTKLGAEFIPNLDEGDVVIQPTRLPGIGIEQALRTQKIVNAALMKLPEVKRVFARTGTNEAATDPMSPGETDIFIMIKERADWPDPHKPKEQLIAQMSAAVEAIPGAEYSFTQPIQMRFNELISGVRADVAVKVFGDDLDSLQRLANAAAVRMQRIAGAADVKVEQAGGLPMLAVQPNRAQLARYGLRVSDVQDLVATAVGGSAAGMIFEGDARYDVVVRLPEAARTDPSALERLPLLLPNGAYVPLSEVADVIRATGPNQISRENGKRRVVVTANVRGRDLGGFVGEARAAIEREVKLPTGYYVSWGGSFEQLASATQRLAIVVPLSLAMIFGLLYLTFSSIKDAALVFSGVPLALTGGVLGLWLRDIPLSISAGVGFITLSGVAVLTGVVMVSMFRELLAQNRTLLDAIREGALARLRPVLMVALVASLGFLPMALNTGTGAEVQRPLATVVIGGILSATLLSLLVLPVLFAVIHRRDPGEEAVK</sequence>
<keyword evidence="4" id="KW-1003">Cell membrane</keyword>
<dbReference type="SUPFAM" id="SSF82693">
    <property type="entry name" value="Multidrug efflux transporter AcrB pore domain, PN1, PN2, PC1 and PC2 subdomains"/>
    <property type="match status" value="3"/>
</dbReference>
<evidence type="ECO:0000256" key="2">
    <source>
        <dbReference type="ARBA" id="ARBA00010942"/>
    </source>
</evidence>
<dbReference type="Proteomes" id="UP000003704">
    <property type="component" value="Unassembled WGS sequence"/>
</dbReference>
<dbReference type="InterPro" id="IPR027463">
    <property type="entry name" value="AcrB_DN_DC_subdom"/>
</dbReference>
<dbReference type="GO" id="GO:0005886">
    <property type="term" value="C:plasma membrane"/>
    <property type="evidence" value="ECO:0007669"/>
    <property type="project" value="UniProtKB-SubCell"/>
</dbReference>
<evidence type="ECO:0000256" key="3">
    <source>
        <dbReference type="ARBA" id="ARBA00022448"/>
    </source>
</evidence>
<feature type="transmembrane region" description="Helical" evidence="8">
    <location>
        <begin position="990"/>
        <end position="1016"/>
    </location>
</feature>
<organism evidence="10 11">
    <name type="scientific">Hydrocarboniphaga effusa AP103</name>
    <dbReference type="NCBI Taxonomy" id="1172194"/>
    <lineage>
        <taxon>Bacteria</taxon>
        <taxon>Pseudomonadati</taxon>
        <taxon>Pseudomonadota</taxon>
        <taxon>Gammaproteobacteria</taxon>
        <taxon>Nevskiales</taxon>
        <taxon>Nevskiaceae</taxon>
        <taxon>Hydrocarboniphaga</taxon>
    </lineage>
</organism>
<feature type="transmembrane region" description="Helical" evidence="8">
    <location>
        <begin position="470"/>
        <end position="493"/>
    </location>
</feature>
<dbReference type="PANTHER" id="PTHR32063">
    <property type="match status" value="1"/>
</dbReference>
<dbReference type="STRING" id="1172194.WQQ_12910"/>
<protein>
    <submittedName>
        <fullName evidence="10">Cation efflux system protein CzcA</fullName>
    </submittedName>
</protein>
<dbReference type="EMBL" id="AKGD01000001">
    <property type="protein sequence ID" value="EIT71154.1"/>
    <property type="molecule type" value="Genomic_DNA"/>
</dbReference>
<keyword evidence="11" id="KW-1185">Reference proteome</keyword>
<dbReference type="PANTHER" id="PTHR32063:SF24">
    <property type="entry name" value="CATION EFFLUX SYSTEM (ACRB_ACRD_ACRF FAMILY)"/>
    <property type="match status" value="1"/>
</dbReference>
<reference evidence="10 11" key="1">
    <citation type="journal article" date="2012" name="J. Bacteriol.">
        <title>Genome Sequence of n-Alkane-Degrading Hydrocarboniphaga effusa Strain AP103T (ATCC BAA-332T).</title>
        <authorList>
            <person name="Chang H.K."/>
            <person name="Zylstra G.J."/>
            <person name="Chae J.C."/>
        </authorList>
    </citation>
    <scope>NUCLEOTIDE SEQUENCE [LARGE SCALE GENOMIC DNA]</scope>
    <source>
        <strain evidence="10 11">AP103</strain>
    </source>
</reference>
<name>I7ZGX8_9GAMM</name>
<feature type="transmembrane region" description="Helical" evidence="8">
    <location>
        <begin position="355"/>
        <end position="375"/>
    </location>
</feature>
<feature type="transmembrane region" description="Helical" evidence="8">
    <location>
        <begin position="958"/>
        <end position="978"/>
    </location>
</feature>
<gene>
    <name evidence="10" type="ORF">WQQ_12910</name>
</gene>
<dbReference type="GO" id="GO:0042910">
    <property type="term" value="F:xenobiotic transmembrane transporter activity"/>
    <property type="evidence" value="ECO:0007669"/>
    <property type="project" value="TreeGrafter"/>
</dbReference>
<proteinExistence type="inferred from homology"/>
<keyword evidence="7 8" id="KW-0472">Membrane</keyword>
<evidence type="ECO:0000256" key="8">
    <source>
        <dbReference type="SAM" id="Phobius"/>
    </source>
</evidence>
<dbReference type="PROSITE" id="PS51082">
    <property type="entry name" value="WH2"/>
    <property type="match status" value="1"/>
</dbReference>
<comment type="caution">
    <text evidence="10">The sequence shown here is derived from an EMBL/GenBank/DDBJ whole genome shotgun (WGS) entry which is preliminary data.</text>
</comment>
<evidence type="ECO:0000313" key="10">
    <source>
        <dbReference type="EMBL" id="EIT71154.1"/>
    </source>
</evidence>
<dbReference type="Gene3D" id="3.30.70.1320">
    <property type="entry name" value="Multidrug efflux transporter AcrB pore domain like"/>
    <property type="match status" value="1"/>
</dbReference>
<feature type="transmembrane region" description="Helical" evidence="8">
    <location>
        <begin position="861"/>
        <end position="880"/>
    </location>
</feature>
<feature type="transmembrane region" description="Helical" evidence="8">
    <location>
        <begin position="887"/>
        <end position="906"/>
    </location>
</feature>
<evidence type="ECO:0000256" key="5">
    <source>
        <dbReference type="ARBA" id="ARBA00022692"/>
    </source>
</evidence>
<dbReference type="Gene3D" id="1.20.1640.10">
    <property type="entry name" value="Multidrug efflux transporter AcrB transmembrane domain"/>
    <property type="match status" value="2"/>
</dbReference>
<evidence type="ECO:0000313" key="11">
    <source>
        <dbReference type="Proteomes" id="UP000003704"/>
    </source>
</evidence>
<dbReference type="Gene3D" id="3.30.2090.10">
    <property type="entry name" value="Multidrug efflux transporter AcrB TolC docking domain, DN and DC subdomains"/>
    <property type="match status" value="2"/>
</dbReference>
<feature type="transmembrane region" description="Helical" evidence="8">
    <location>
        <begin position="912"/>
        <end position="937"/>
    </location>
</feature>
<dbReference type="PRINTS" id="PR00702">
    <property type="entry name" value="ACRIFLAVINRP"/>
</dbReference>